<organism evidence="3 4">
    <name type="scientific">Bradyrhizobium cosmicum</name>
    <dbReference type="NCBI Taxonomy" id="1404864"/>
    <lineage>
        <taxon>Bacteria</taxon>
        <taxon>Pseudomonadati</taxon>
        <taxon>Pseudomonadota</taxon>
        <taxon>Alphaproteobacteria</taxon>
        <taxon>Hyphomicrobiales</taxon>
        <taxon>Nitrobacteraceae</taxon>
        <taxon>Bradyrhizobium</taxon>
    </lineage>
</organism>
<name>A0AAI8M9A5_9BRAD</name>
<dbReference type="Proteomes" id="UP000007886">
    <property type="component" value="Chromosome"/>
</dbReference>
<gene>
    <name evidence="3" type="ORF">S23_05220</name>
</gene>
<dbReference type="InterPro" id="IPR014819">
    <property type="entry name" value="PriCT_2"/>
</dbReference>
<feature type="domain" description="DNA primase/polymerase bifunctional N-terminal" evidence="2">
    <location>
        <begin position="18"/>
        <end position="193"/>
    </location>
</feature>
<evidence type="ECO:0000259" key="2">
    <source>
        <dbReference type="SMART" id="SM00943"/>
    </source>
</evidence>
<dbReference type="Pfam" id="PF09250">
    <property type="entry name" value="Prim-Pol"/>
    <property type="match status" value="1"/>
</dbReference>
<dbReference type="EMBL" id="AP012279">
    <property type="protein sequence ID" value="BAL73743.1"/>
    <property type="molecule type" value="Genomic_DNA"/>
</dbReference>
<dbReference type="SUPFAM" id="SSF56747">
    <property type="entry name" value="Prim-pol domain"/>
    <property type="match status" value="1"/>
</dbReference>
<sequence length="345" mass="38479">MILAPGRVPRKGTHGAGFERYDPKQFDTLPLHIWNAKKRLFSSKVVHLGKAPIEKRWTSKTITPAISRATRRRCLGEGRNMGIRLRANQVVVDVDPRNGGDKTFLTFCADFGLDPSEWPCVITGSGGWHFYLLLPDGAAVQEMVDGYEDGLEFKSLGRQVVAAGSRHPNGRLYRWSREHPDIRDGVPMAPRRLLSTIRRTRGLNSTGAGGQFTVEQLERALSRLDATDFRDEGNWRQLMFACHHATDGDGEYAFVAWSASDPQFAGDSASVISRWRSCSNKALSITYRTLNRILREHDAEDAQVAGSVNFDDFPDDEGGIDAGDDTTFNIGQDQIDDPTWRLDNA</sequence>
<dbReference type="Pfam" id="PF08707">
    <property type="entry name" value="PriCT_2"/>
    <property type="match status" value="1"/>
</dbReference>
<evidence type="ECO:0000313" key="4">
    <source>
        <dbReference type="Proteomes" id="UP000007886"/>
    </source>
</evidence>
<feature type="region of interest" description="Disordered" evidence="1">
    <location>
        <begin position="316"/>
        <end position="345"/>
    </location>
</feature>
<keyword evidence="4" id="KW-1185">Reference proteome</keyword>
<dbReference type="CDD" id="cd04859">
    <property type="entry name" value="Prim_Pol"/>
    <property type="match status" value="1"/>
</dbReference>
<dbReference type="InterPro" id="IPR015330">
    <property type="entry name" value="DNA_primase/pol_bifunc_N"/>
</dbReference>
<accession>A0AAI8M9A5</accession>
<evidence type="ECO:0000256" key="1">
    <source>
        <dbReference type="SAM" id="MobiDB-lite"/>
    </source>
</evidence>
<proteinExistence type="predicted"/>
<dbReference type="SMART" id="SM00943">
    <property type="entry name" value="Prim-Pol"/>
    <property type="match status" value="1"/>
</dbReference>
<evidence type="ECO:0000313" key="3">
    <source>
        <dbReference type="EMBL" id="BAL73743.1"/>
    </source>
</evidence>
<dbReference type="AlphaFoldDB" id="A0AAI8M9A5"/>
<dbReference type="RefSeq" id="WP_014439153.1">
    <property type="nucleotide sequence ID" value="NC_017082.1"/>
</dbReference>
<dbReference type="GO" id="GO:0016817">
    <property type="term" value="F:hydrolase activity, acting on acid anhydrides"/>
    <property type="evidence" value="ECO:0007669"/>
    <property type="project" value="InterPro"/>
</dbReference>
<protein>
    <recommendedName>
        <fullName evidence="2">DNA primase/polymerase bifunctional N-terminal domain-containing protein</fullName>
    </recommendedName>
</protein>
<reference evidence="3 4" key="1">
    <citation type="journal article" date="2012" name="Microbes Environ.">
        <title>Complete genome sequence of Bradyrhizobium sp. S23321: insights into symbiosis evolution in soil oligotrophs.</title>
        <authorList>
            <person name="Okubo T."/>
            <person name="Tsukui T."/>
            <person name="Maita H."/>
            <person name="Okamoto S."/>
            <person name="Oshima K."/>
            <person name="Fujisawa T."/>
            <person name="Saito A."/>
            <person name="Futamata H."/>
            <person name="Hattori R."/>
            <person name="Shimomura Y."/>
            <person name="Haruta S."/>
            <person name="Morimoto S."/>
            <person name="Wang Y."/>
            <person name="Sakai Y."/>
            <person name="Hattori M."/>
            <person name="Aizawa S."/>
            <person name="Nagashima K.V.P."/>
            <person name="Masuda S."/>
            <person name="Hattori T."/>
            <person name="Yamashita A."/>
            <person name="Bao Z."/>
            <person name="Hayatsu M."/>
            <person name="Kajiya-Kanegae H."/>
            <person name="Yoshinaga I."/>
            <person name="Sakamoto K."/>
            <person name="Toyota K."/>
            <person name="Nakao M."/>
            <person name="Kohara M."/>
            <person name="Anda M."/>
            <person name="Niwa R."/>
            <person name="Jung-Hwan P."/>
            <person name="Sameshima-Saito R."/>
            <person name="Tokuda S."/>
            <person name="Yamamoto S."/>
            <person name="Yamamoto S."/>
            <person name="Yokoyama T."/>
            <person name="Akutsu T."/>
            <person name="Nakamura Y."/>
            <person name="Nakahira-Yanaka Y."/>
            <person name="Takada Hoshino Y."/>
            <person name="Hirakawa H."/>
            <person name="Mitsui H."/>
            <person name="Terasawa K."/>
            <person name="Itakura M."/>
            <person name="Sato S."/>
            <person name="Ikeda-Ohtsubo W."/>
            <person name="Sakakura N."/>
            <person name="Kaminuma E."/>
            <person name="Minamisawa K."/>
        </authorList>
    </citation>
    <scope>NUCLEOTIDE SEQUENCE [LARGE SCALE GENOMIC DNA]</scope>
    <source>
        <strain evidence="3 4">S23321</strain>
    </source>
</reference>
<dbReference type="KEGG" id="brs:S23_05220"/>